<keyword evidence="2" id="KW-0732">Signal</keyword>
<sequence length="298" mass="33532">MKRMIVYVLLVSNGMLGGESAKEEFEERVVSKRAKMEEKIEAYTKVELSESKDMCKQCEFIVSRLSTHLLAAAEDGEKIPDRNEWRQRLPRYCEPMNTPACLKFLKLYGSLIADDLADLSEDVSELGQNEPSIQNLPLRARICDDVTEACQSHHKVIRSDDVVLIIRNALRKKKARVFWLRQNNDQWEAIIPAAMSTDHVILPGDRAKIDAKRGQQFVVLPDNSSEASAPRLIVKKDGPNEQIFELRDLHADSADADAPTHSYDLLYLDDLLSAPSLSSIKKKSSSSSQTTSTKMGEL</sequence>
<evidence type="ECO:0000256" key="1">
    <source>
        <dbReference type="SAM" id="MobiDB-lite"/>
    </source>
</evidence>
<feature type="region of interest" description="Disordered" evidence="1">
    <location>
        <begin position="278"/>
        <end position="298"/>
    </location>
</feature>
<organism evidence="3">
    <name type="scientific">Aureoumbra lagunensis</name>
    <dbReference type="NCBI Taxonomy" id="44058"/>
    <lineage>
        <taxon>Eukaryota</taxon>
        <taxon>Sar</taxon>
        <taxon>Stramenopiles</taxon>
        <taxon>Ochrophyta</taxon>
        <taxon>Pelagophyceae</taxon>
        <taxon>Pelagomonadales</taxon>
        <taxon>Aureoumbra</taxon>
    </lineage>
</organism>
<dbReference type="EMBL" id="HBIJ01010129">
    <property type="protein sequence ID" value="CAE0366280.1"/>
    <property type="molecule type" value="Transcribed_RNA"/>
</dbReference>
<accession>A0A7S3NLX1</accession>
<reference evidence="3" key="1">
    <citation type="submission" date="2021-01" db="EMBL/GenBank/DDBJ databases">
        <authorList>
            <person name="Corre E."/>
            <person name="Pelletier E."/>
            <person name="Niang G."/>
            <person name="Scheremetjew M."/>
            <person name="Finn R."/>
            <person name="Kale V."/>
            <person name="Holt S."/>
            <person name="Cochrane G."/>
            <person name="Meng A."/>
            <person name="Brown T."/>
            <person name="Cohen L."/>
        </authorList>
    </citation>
    <scope>NUCLEOTIDE SEQUENCE</scope>
    <source>
        <strain evidence="3">CCMP1510</strain>
    </source>
</reference>
<evidence type="ECO:0000256" key="2">
    <source>
        <dbReference type="SAM" id="SignalP"/>
    </source>
</evidence>
<name>A0A7S3NLX1_9STRA</name>
<protein>
    <recommendedName>
        <fullName evidence="4">Saposin B-type domain-containing protein</fullName>
    </recommendedName>
</protein>
<dbReference type="AlphaFoldDB" id="A0A7S3NLX1"/>
<gene>
    <name evidence="3" type="ORF">ALAG00032_LOCUS7024</name>
</gene>
<evidence type="ECO:0000313" key="3">
    <source>
        <dbReference type="EMBL" id="CAE0366280.1"/>
    </source>
</evidence>
<evidence type="ECO:0008006" key="4">
    <source>
        <dbReference type="Google" id="ProtNLM"/>
    </source>
</evidence>
<feature type="signal peptide" evidence="2">
    <location>
        <begin position="1"/>
        <end position="21"/>
    </location>
</feature>
<proteinExistence type="predicted"/>
<feature type="chain" id="PRO_5031092936" description="Saposin B-type domain-containing protein" evidence="2">
    <location>
        <begin position="22"/>
        <end position="298"/>
    </location>
</feature>